<dbReference type="SMART" id="SM00567">
    <property type="entry name" value="EZ_HEAT"/>
    <property type="match status" value="3"/>
</dbReference>
<protein>
    <recommendedName>
        <fullName evidence="2">HEAT repeat domain-containing protein</fullName>
    </recommendedName>
</protein>
<evidence type="ECO:0008006" key="2">
    <source>
        <dbReference type="Google" id="ProtNLM"/>
    </source>
</evidence>
<gene>
    <name evidence="1" type="ORF">LCGC14_0303620</name>
</gene>
<evidence type="ECO:0000313" key="1">
    <source>
        <dbReference type="EMBL" id="KKN82947.1"/>
    </source>
</evidence>
<dbReference type="AlphaFoldDB" id="A0A0F9U6K3"/>
<dbReference type="Pfam" id="PF13646">
    <property type="entry name" value="HEAT_2"/>
    <property type="match status" value="1"/>
</dbReference>
<reference evidence="1" key="1">
    <citation type="journal article" date="2015" name="Nature">
        <title>Complex archaea that bridge the gap between prokaryotes and eukaryotes.</title>
        <authorList>
            <person name="Spang A."/>
            <person name="Saw J.H."/>
            <person name="Jorgensen S.L."/>
            <person name="Zaremba-Niedzwiedzka K."/>
            <person name="Martijn J."/>
            <person name="Lind A.E."/>
            <person name="van Eijk R."/>
            <person name="Schleper C."/>
            <person name="Guy L."/>
            <person name="Ettema T.J."/>
        </authorList>
    </citation>
    <scope>NUCLEOTIDE SEQUENCE</scope>
</reference>
<comment type="caution">
    <text evidence="1">The sequence shown here is derived from an EMBL/GenBank/DDBJ whole genome shotgun (WGS) entry which is preliminary data.</text>
</comment>
<dbReference type="InterPro" id="IPR004155">
    <property type="entry name" value="PBS_lyase_HEAT"/>
</dbReference>
<dbReference type="SUPFAM" id="SSF48371">
    <property type="entry name" value="ARM repeat"/>
    <property type="match status" value="1"/>
</dbReference>
<dbReference type="Gene3D" id="1.25.10.10">
    <property type="entry name" value="Leucine-rich Repeat Variant"/>
    <property type="match status" value="1"/>
</dbReference>
<sequence length="261" mass="28375">MPTNEKRAKWMWGIAGGVCLIALVVVLYPAKAQVTGETAKQRVDSVVRLAGDRSYGAADALARTVANDLDPTVRRAALTCLSAFGRSSDRPVIEAALADEDQSVRRTAAQHLVLMYDDPAAVQRIIEIDQDASSPADQQAALAALGLSRQPEALVRLVQTIESGDPQRRLAAGEALIRRFPMALVPAKLTAEEWRRLLVGIKHITEVEQAYKQTGTALVIDRALEAQLNQEHAEYCHTTGGQDARVDEARSSHAQPEEKLP</sequence>
<dbReference type="InterPro" id="IPR011989">
    <property type="entry name" value="ARM-like"/>
</dbReference>
<dbReference type="EMBL" id="LAZR01000192">
    <property type="protein sequence ID" value="KKN82947.1"/>
    <property type="molecule type" value="Genomic_DNA"/>
</dbReference>
<organism evidence="1">
    <name type="scientific">marine sediment metagenome</name>
    <dbReference type="NCBI Taxonomy" id="412755"/>
    <lineage>
        <taxon>unclassified sequences</taxon>
        <taxon>metagenomes</taxon>
        <taxon>ecological metagenomes</taxon>
    </lineage>
</organism>
<name>A0A0F9U6K3_9ZZZZ</name>
<dbReference type="InterPro" id="IPR016024">
    <property type="entry name" value="ARM-type_fold"/>
</dbReference>
<accession>A0A0F9U6K3</accession>
<proteinExistence type="predicted"/>